<feature type="region of interest" description="Disordered" evidence="1">
    <location>
        <begin position="62"/>
        <end position="88"/>
    </location>
</feature>
<dbReference type="AlphaFoldDB" id="A0A8J2WVI6"/>
<evidence type="ECO:0000313" key="3">
    <source>
        <dbReference type="EMBL" id="CAH0367330.1"/>
    </source>
</evidence>
<feature type="region of interest" description="Disordered" evidence="1">
    <location>
        <begin position="675"/>
        <end position="762"/>
    </location>
</feature>
<gene>
    <name evidence="3" type="ORF">PECAL_2P03440</name>
</gene>
<evidence type="ECO:0000313" key="4">
    <source>
        <dbReference type="Proteomes" id="UP000789595"/>
    </source>
</evidence>
<feature type="compositionally biased region" description="Polar residues" evidence="1">
    <location>
        <begin position="617"/>
        <end position="631"/>
    </location>
</feature>
<evidence type="ECO:0000256" key="1">
    <source>
        <dbReference type="SAM" id="MobiDB-lite"/>
    </source>
</evidence>
<dbReference type="EMBL" id="CAKKNE010000002">
    <property type="protein sequence ID" value="CAH0367330.1"/>
    <property type="molecule type" value="Genomic_DNA"/>
</dbReference>
<feature type="region of interest" description="Disordered" evidence="1">
    <location>
        <begin position="610"/>
        <end position="654"/>
    </location>
</feature>
<feature type="transmembrane region" description="Helical" evidence="2">
    <location>
        <begin position="397"/>
        <end position="416"/>
    </location>
</feature>
<keyword evidence="2" id="KW-0812">Transmembrane</keyword>
<feature type="region of interest" description="Disordered" evidence="1">
    <location>
        <begin position="184"/>
        <end position="219"/>
    </location>
</feature>
<organism evidence="3 4">
    <name type="scientific">Pelagomonas calceolata</name>
    <dbReference type="NCBI Taxonomy" id="35677"/>
    <lineage>
        <taxon>Eukaryota</taxon>
        <taxon>Sar</taxon>
        <taxon>Stramenopiles</taxon>
        <taxon>Ochrophyta</taxon>
        <taxon>Pelagophyceae</taxon>
        <taxon>Pelagomonadales</taxon>
        <taxon>Pelagomonadaceae</taxon>
        <taxon>Pelagomonas</taxon>
    </lineage>
</organism>
<dbReference type="Proteomes" id="UP000789595">
    <property type="component" value="Unassembled WGS sequence"/>
</dbReference>
<protein>
    <submittedName>
        <fullName evidence="3">Uncharacterized protein</fullName>
    </submittedName>
</protein>
<evidence type="ECO:0000256" key="2">
    <source>
        <dbReference type="SAM" id="Phobius"/>
    </source>
</evidence>
<keyword evidence="2" id="KW-0472">Membrane</keyword>
<sequence length="762" mass="81117">MAAGDDGVEQQLIQQLDALIEDDELEAARGRRTLMDELLRKSPRVAPEGGGALLFNASPRVAPSEGAAPLTSSTRVKPLWRSEASPRVAPDGGGAILFNASPRVAPVAMPEGAAPVQRVELSRASPRVAPADGGGAFLFNASPRVAPEGAPVRTQASQPQGASPRVAPAGGGEILFNASPRVAPEGGVHQAPHASPRIAPIGGPAAETRPPSRTDKRPGRCDACGWRTCQCPPPPPPPTWQPQYEQNPLHDTESLLPDTKPPEPKPMGRGEAWALSGDVLLRSLRLWADMATITEWALQGRTFPSFCGLSGFAIGRIMEIAMADATYPKEVIGAAFGFGLASHARKSANTGRRTEAYAMLRLVTTACAAPTALGRFYQLGGRGDMSWLDICGSTLDVVDASIAAGAATLGAGAIWKRIRSKATRTGQLVGLSVGYAAENILRLAAYAAVLRGAVPIYVLLFSTGDFLFVLVASCGCARHDRRGRGTRGRAFVRAILWLYADMPLDYDRHRRMGWAHAVLVVGHGWLFGWACLFYREASPLARWCSTREAHLHLVLFLLSVKVVVFAGFWLAYAYDSAGDARLEDHVVVTPLDLRKGDESSIELRSMFPTRRKPAAAASTSTGWSPRRTSSASRDEAAGWWPRLSPRKSPRVAPADGGSAFLFNASPRVAPEGVPVRTQASPRVPPIGAARQRASPSAGIVPDTSPRQPDGGFWSRLSPQKSPRIAPQGGGEILLQASPRIAPEGLPVQSQASRVSPRVAPDV</sequence>
<feature type="region of interest" description="Disordered" evidence="1">
    <location>
        <begin position="147"/>
        <end position="170"/>
    </location>
</feature>
<feature type="transmembrane region" description="Helical" evidence="2">
    <location>
        <begin position="512"/>
        <end position="532"/>
    </location>
</feature>
<feature type="transmembrane region" description="Helical" evidence="2">
    <location>
        <begin position="456"/>
        <end position="478"/>
    </location>
</feature>
<feature type="compositionally biased region" description="Basic and acidic residues" evidence="1">
    <location>
        <begin position="210"/>
        <end position="219"/>
    </location>
</feature>
<keyword evidence="4" id="KW-1185">Reference proteome</keyword>
<name>A0A8J2WVI6_9STRA</name>
<reference evidence="3" key="1">
    <citation type="submission" date="2021-11" db="EMBL/GenBank/DDBJ databases">
        <authorList>
            <consortium name="Genoscope - CEA"/>
            <person name="William W."/>
        </authorList>
    </citation>
    <scope>NUCLEOTIDE SEQUENCE</scope>
</reference>
<feature type="transmembrane region" description="Helical" evidence="2">
    <location>
        <begin position="428"/>
        <end position="450"/>
    </location>
</feature>
<proteinExistence type="predicted"/>
<keyword evidence="2" id="KW-1133">Transmembrane helix</keyword>
<accession>A0A8J2WVI6</accession>
<feature type="region of interest" description="Disordered" evidence="1">
    <location>
        <begin position="235"/>
        <end position="268"/>
    </location>
</feature>
<feature type="transmembrane region" description="Helical" evidence="2">
    <location>
        <begin position="553"/>
        <end position="574"/>
    </location>
</feature>
<comment type="caution">
    <text evidence="3">The sequence shown here is derived from an EMBL/GenBank/DDBJ whole genome shotgun (WGS) entry which is preliminary data.</text>
</comment>